<evidence type="ECO:0000313" key="2">
    <source>
        <dbReference type="Proteomes" id="UP000234681"/>
    </source>
</evidence>
<gene>
    <name evidence="1" type="ORF">rCG_61039</name>
</gene>
<dbReference type="AlphaFoldDB" id="A6JK01"/>
<organism evidence="1 2">
    <name type="scientific">Rattus norvegicus</name>
    <name type="common">Rat</name>
    <dbReference type="NCBI Taxonomy" id="10116"/>
    <lineage>
        <taxon>Eukaryota</taxon>
        <taxon>Metazoa</taxon>
        <taxon>Chordata</taxon>
        <taxon>Craniata</taxon>
        <taxon>Vertebrata</taxon>
        <taxon>Euteleostomi</taxon>
        <taxon>Mammalia</taxon>
        <taxon>Eutheria</taxon>
        <taxon>Euarchontoglires</taxon>
        <taxon>Glires</taxon>
        <taxon>Rodentia</taxon>
        <taxon>Myomorpha</taxon>
        <taxon>Muroidea</taxon>
        <taxon>Muridae</taxon>
        <taxon>Murinae</taxon>
        <taxon>Rattus</taxon>
    </lineage>
</organism>
<reference evidence="2" key="1">
    <citation type="submission" date="2005-09" db="EMBL/GenBank/DDBJ databases">
        <authorList>
            <person name="Mural R.J."/>
            <person name="Li P.W."/>
            <person name="Adams M.D."/>
            <person name="Amanatides P.G."/>
            <person name="Baden-Tillson H."/>
            <person name="Barnstead M."/>
            <person name="Chin S.H."/>
            <person name="Dew I."/>
            <person name="Evans C.A."/>
            <person name="Ferriera S."/>
            <person name="Flanigan M."/>
            <person name="Fosler C."/>
            <person name="Glodek A."/>
            <person name="Gu Z."/>
            <person name="Holt R.A."/>
            <person name="Jennings D."/>
            <person name="Kraft C.L."/>
            <person name="Lu F."/>
            <person name="Nguyen T."/>
            <person name="Nusskern D.R."/>
            <person name="Pfannkoch C.M."/>
            <person name="Sitter C."/>
            <person name="Sutton G.G."/>
            <person name="Venter J.C."/>
            <person name="Wang Z."/>
            <person name="Woodage T."/>
            <person name="Zheng X.H."/>
            <person name="Zhong F."/>
        </authorList>
    </citation>
    <scope>NUCLEOTIDE SEQUENCE [LARGE SCALE GENOMIC DNA]</scope>
    <source>
        <strain>BN</strain>
        <strain evidence="2">Sprague-Dawley</strain>
    </source>
</reference>
<proteinExistence type="predicted"/>
<protein>
    <submittedName>
        <fullName evidence="1">RCG61039</fullName>
    </submittedName>
</protein>
<sequence length="50" mass="5257">MQGGHGHSVTWPLGAWGIGSVYSTVSPPYRHTEQYGYKKPASGPASTGPI</sequence>
<name>A6JK01_RAT</name>
<dbReference type="EMBL" id="CH473988">
    <property type="protein sequence ID" value="EDL97017.1"/>
    <property type="molecule type" value="Genomic_DNA"/>
</dbReference>
<accession>A6JK01</accession>
<dbReference type="Proteomes" id="UP000234681">
    <property type="component" value="Chromosome 20"/>
</dbReference>
<evidence type="ECO:0000313" key="1">
    <source>
        <dbReference type="EMBL" id="EDL97017.1"/>
    </source>
</evidence>